<feature type="domain" description="Histidine kinase" evidence="7">
    <location>
        <begin position="305"/>
        <end position="516"/>
    </location>
</feature>
<dbReference type="InterPro" id="IPR052162">
    <property type="entry name" value="Sensor_kinase/Photoreceptor"/>
</dbReference>
<name>A0A7K1Y0A0_9SPHI</name>
<dbReference type="Pfam" id="PF08447">
    <property type="entry name" value="PAS_3"/>
    <property type="match status" value="1"/>
</dbReference>
<dbReference type="PRINTS" id="PR00344">
    <property type="entry name" value="BCTRLSENSOR"/>
</dbReference>
<evidence type="ECO:0000256" key="6">
    <source>
        <dbReference type="SAM" id="Phobius"/>
    </source>
</evidence>
<evidence type="ECO:0000256" key="1">
    <source>
        <dbReference type="ARBA" id="ARBA00000085"/>
    </source>
</evidence>
<keyword evidence="6" id="KW-0812">Transmembrane</keyword>
<dbReference type="InterPro" id="IPR000014">
    <property type="entry name" value="PAS"/>
</dbReference>
<dbReference type="Gene3D" id="3.30.565.10">
    <property type="entry name" value="Histidine kinase-like ATPase, C-terminal domain"/>
    <property type="match status" value="1"/>
</dbReference>
<evidence type="ECO:0000256" key="2">
    <source>
        <dbReference type="ARBA" id="ARBA00012438"/>
    </source>
</evidence>
<organism evidence="9 10">
    <name type="scientific">Hufsiella ginkgonis</name>
    <dbReference type="NCBI Taxonomy" id="2695274"/>
    <lineage>
        <taxon>Bacteria</taxon>
        <taxon>Pseudomonadati</taxon>
        <taxon>Bacteroidota</taxon>
        <taxon>Sphingobacteriia</taxon>
        <taxon>Sphingobacteriales</taxon>
        <taxon>Sphingobacteriaceae</taxon>
        <taxon>Hufsiella</taxon>
    </lineage>
</organism>
<feature type="transmembrane region" description="Helical" evidence="6">
    <location>
        <begin position="80"/>
        <end position="105"/>
    </location>
</feature>
<dbReference type="PANTHER" id="PTHR43304">
    <property type="entry name" value="PHYTOCHROME-LIKE PROTEIN CPH1"/>
    <property type="match status" value="1"/>
</dbReference>
<dbReference type="Gene3D" id="3.30.450.20">
    <property type="entry name" value="PAS domain"/>
    <property type="match status" value="1"/>
</dbReference>
<feature type="transmembrane region" description="Helical" evidence="6">
    <location>
        <begin position="111"/>
        <end position="129"/>
    </location>
</feature>
<dbReference type="InterPro" id="IPR058544">
    <property type="entry name" value="ETR1_N"/>
</dbReference>
<keyword evidence="3" id="KW-0597">Phosphoprotein</keyword>
<reference evidence="9 10" key="1">
    <citation type="submission" date="2019-11" db="EMBL/GenBank/DDBJ databases">
        <title>Pedobacter sp. HMF7056 Genome sequencing and assembly.</title>
        <authorList>
            <person name="Kang H."/>
            <person name="Kim H."/>
            <person name="Joh K."/>
        </authorList>
    </citation>
    <scope>NUCLEOTIDE SEQUENCE [LARGE SCALE GENOMIC DNA]</scope>
    <source>
        <strain evidence="9 10">HMF7056</strain>
    </source>
</reference>
<dbReference type="PROSITE" id="PS50113">
    <property type="entry name" value="PAC"/>
    <property type="match status" value="1"/>
</dbReference>
<dbReference type="InterPro" id="IPR036890">
    <property type="entry name" value="HATPase_C_sf"/>
</dbReference>
<dbReference type="SUPFAM" id="SSF55785">
    <property type="entry name" value="PYP-like sensor domain (PAS domain)"/>
    <property type="match status" value="1"/>
</dbReference>
<dbReference type="InterPro" id="IPR005467">
    <property type="entry name" value="His_kinase_dom"/>
</dbReference>
<dbReference type="Pfam" id="PF02518">
    <property type="entry name" value="HATPase_c"/>
    <property type="match status" value="1"/>
</dbReference>
<dbReference type="EMBL" id="WVHS01000003">
    <property type="protein sequence ID" value="MXV16653.1"/>
    <property type="molecule type" value="Genomic_DNA"/>
</dbReference>
<dbReference type="InterPro" id="IPR013655">
    <property type="entry name" value="PAS_fold_3"/>
</dbReference>
<dbReference type="InterPro" id="IPR003594">
    <property type="entry name" value="HATPase_dom"/>
</dbReference>
<evidence type="ECO:0000256" key="5">
    <source>
        <dbReference type="ARBA" id="ARBA00022777"/>
    </source>
</evidence>
<comment type="caution">
    <text evidence="9">The sequence shown here is derived from an EMBL/GenBank/DDBJ whole genome shotgun (WGS) entry which is preliminary data.</text>
</comment>
<dbReference type="Pfam" id="PF25487">
    <property type="entry name" value="ETR1_N"/>
    <property type="match status" value="1"/>
</dbReference>
<dbReference type="SUPFAM" id="SSF55874">
    <property type="entry name" value="ATPase domain of HSP90 chaperone/DNA topoisomerase II/histidine kinase"/>
    <property type="match status" value="1"/>
</dbReference>
<dbReference type="SMART" id="SM00387">
    <property type="entry name" value="HATPase_c"/>
    <property type="match status" value="1"/>
</dbReference>
<dbReference type="SMART" id="SM00086">
    <property type="entry name" value="PAC"/>
    <property type="match status" value="1"/>
</dbReference>
<evidence type="ECO:0000259" key="7">
    <source>
        <dbReference type="PROSITE" id="PS50109"/>
    </source>
</evidence>
<dbReference type="InterPro" id="IPR000700">
    <property type="entry name" value="PAS-assoc_C"/>
</dbReference>
<keyword evidence="4" id="KW-0808">Transferase</keyword>
<dbReference type="RefSeq" id="WP_160907632.1">
    <property type="nucleotide sequence ID" value="NZ_WVHS01000003.1"/>
</dbReference>
<evidence type="ECO:0000313" key="9">
    <source>
        <dbReference type="EMBL" id="MXV16653.1"/>
    </source>
</evidence>
<evidence type="ECO:0000313" key="10">
    <source>
        <dbReference type="Proteomes" id="UP000451233"/>
    </source>
</evidence>
<dbReference type="AlphaFoldDB" id="A0A7K1Y0A0"/>
<keyword evidence="10" id="KW-1185">Reference proteome</keyword>
<keyword evidence="6" id="KW-1133">Transmembrane helix</keyword>
<evidence type="ECO:0000259" key="8">
    <source>
        <dbReference type="PROSITE" id="PS50113"/>
    </source>
</evidence>
<dbReference type="PANTHER" id="PTHR43304:SF1">
    <property type="entry name" value="PAC DOMAIN-CONTAINING PROTEIN"/>
    <property type="match status" value="1"/>
</dbReference>
<comment type="catalytic activity">
    <reaction evidence="1">
        <text>ATP + protein L-histidine = ADP + protein N-phospho-L-histidine.</text>
        <dbReference type="EC" id="2.7.13.3"/>
    </reaction>
</comment>
<feature type="domain" description="PAC" evidence="8">
    <location>
        <begin position="235"/>
        <end position="287"/>
    </location>
</feature>
<accession>A0A7K1Y0A0</accession>
<proteinExistence type="predicted"/>
<evidence type="ECO:0000256" key="4">
    <source>
        <dbReference type="ARBA" id="ARBA00022679"/>
    </source>
</evidence>
<protein>
    <recommendedName>
        <fullName evidence="2">histidine kinase</fullName>
        <ecNumber evidence="2">2.7.13.3</ecNumber>
    </recommendedName>
</protein>
<keyword evidence="5" id="KW-0418">Kinase</keyword>
<dbReference type="InterPro" id="IPR001610">
    <property type="entry name" value="PAC"/>
</dbReference>
<dbReference type="InterPro" id="IPR035965">
    <property type="entry name" value="PAS-like_dom_sf"/>
</dbReference>
<feature type="transmembrane region" description="Helical" evidence="6">
    <location>
        <begin position="44"/>
        <end position="68"/>
    </location>
</feature>
<dbReference type="InterPro" id="IPR004358">
    <property type="entry name" value="Sig_transdc_His_kin-like_C"/>
</dbReference>
<dbReference type="CDD" id="cd00130">
    <property type="entry name" value="PAS"/>
    <property type="match status" value="1"/>
</dbReference>
<evidence type="ECO:0000256" key="3">
    <source>
        <dbReference type="ARBA" id="ARBA00022553"/>
    </source>
</evidence>
<keyword evidence="6" id="KW-0472">Membrane</keyword>
<gene>
    <name evidence="9" type="ORF">GS398_15225</name>
</gene>
<sequence>MQNKSVHKETAGIPAQAVEFISGLLNTDNWPPRWHCGSWTDFHGWLYIVSDLLIWASYFAIPLLLFRMIRRRPDMPFPKIVWLFIAFIVLCGTTHLIDAIIFWWPAYRLSALIRLFTGIVSLVTVYALYKILPVVYSLRTVDQLAYEINERKVAEEKLAASEFLLSEAGRIGRLGGWELDLITRKRAWSKAVYDIYGLPYDHDINATDPFDFFPEQSKKRVKDVIAKALKDGTKWDIELQIITSDQSVIWARSLGEVVYDAAGTPCKMRGVFMDIDKYKTNELALHRSLDLLTKSNQQLKGFTHILSHNIRNHASNISLLTSFVDEDSLAGENVRIFENIKKVSDGLNGTLNDLSEAIKIKESPVTPELIDFEQITRQVLSTLDSEIRRNQAVVSLSFDVPTVLFPKLYMESIVMNLLSNSLKYKHPDRPPLIRIATYYTEDKNCVLEFSDNGLGIDLSLHGNKIFGLYKTFHGHKDAHGVGLFLVKTQVESQNGQIMIDSTPGKGTTFKIQFNIL</sequence>
<dbReference type="PROSITE" id="PS50109">
    <property type="entry name" value="HIS_KIN"/>
    <property type="match status" value="1"/>
</dbReference>
<dbReference type="EC" id="2.7.13.3" evidence="2"/>
<dbReference type="GO" id="GO:0004673">
    <property type="term" value="F:protein histidine kinase activity"/>
    <property type="evidence" value="ECO:0007669"/>
    <property type="project" value="UniProtKB-EC"/>
</dbReference>
<dbReference type="Proteomes" id="UP000451233">
    <property type="component" value="Unassembled WGS sequence"/>
</dbReference>